<organism evidence="1 2">
    <name type="scientific">Lyngbya confervoides BDU141951</name>
    <dbReference type="NCBI Taxonomy" id="1574623"/>
    <lineage>
        <taxon>Bacteria</taxon>
        <taxon>Bacillati</taxon>
        <taxon>Cyanobacteriota</taxon>
        <taxon>Cyanophyceae</taxon>
        <taxon>Oscillatoriophycideae</taxon>
        <taxon>Oscillatoriales</taxon>
        <taxon>Microcoleaceae</taxon>
        <taxon>Lyngbya</taxon>
    </lineage>
</organism>
<gene>
    <name evidence="1" type="ORF">QQ91_0010560</name>
</gene>
<accession>A0ABD4T3K0</accession>
<evidence type="ECO:0000313" key="2">
    <source>
        <dbReference type="Proteomes" id="UP000031561"/>
    </source>
</evidence>
<reference evidence="1 2" key="1">
    <citation type="journal article" date="2015" name="Genome Announc.">
        <title>Draft Genome Sequence of Filamentous Marine Cyanobacterium Lyngbya confervoides Strain BDU141951.</title>
        <authorList>
            <person name="Chandrababunaidu M.M."/>
            <person name="Sen D."/>
            <person name="Tripathy S."/>
        </authorList>
    </citation>
    <scope>NUCLEOTIDE SEQUENCE [LARGE SCALE GENOMIC DNA]</scope>
    <source>
        <strain evidence="1 2">BDU141951</strain>
    </source>
</reference>
<proteinExistence type="predicted"/>
<protein>
    <recommendedName>
        <fullName evidence="3">T4 bacteriophage base plate protein</fullName>
    </recommendedName>
</protein>
<sequence length="263" mass="29354">MLQVQLKPGVAGGQWACLRPLCGHDEAGIQGTGLVDATQFLDRLLLNSPGTCVGPGKIGDLAVCDCDRLFAALYTRYFGDRIESTLPCQACQESFELGFDLDSLLAQLDAPTDSSVNGPDAAGLYRLPDGRRFRLPTIADQHSVIGYPVDQAVATLLQRCLVEGDLGQDLEPLETAMDQVGGVLNLDIEATCPHCDRRQTVQFNLQSYLLQMLIQEQRFLHREIHHIARAYGWSYQEILTLPREDRRAFVRLIQSEVERRRSR</sequence>
<comment type="caution">
    <text evidence="1">The sequence shown here is derived from an EMBL/GenBank/DDBJ whole genome shotgun (WGS) entry which is preliminary data.</text>
</comment>
<evidence type="ECO:0008006" key="3">
    <source>
        <dbReference type="Google" id="ProtNLM"/>
    </source>
</evidence>
<keyword evidence="2" id="KW-1185">Reference proteome</keyword>
<dbReference type="AlphaFoldDB" id="A0ABD4T3K0"/>
<dbReference type="Proteomes" id="UP000031561">
    <property type="component" value="Unassembled WGS sequence"/>
</dbReference>
<evidence type="ECO:0000313" key="1">
    <source>
        <dbReference type="EMBL" id="MCM1983259.1"/>
    </source>
</evidence>
<dbReference type="EMBL" id="JTHE03000060">
    <property type="protein sequence ID" value="MCM1983259.1"/>
    <property type="molecule type" value="Genomic_DNA"/>
</dbReference>
<name>A0ABD4T3K0_9CYAN</name>
<dbReference type="RefSeq" id="WP_166282219.1">
    <property type="nucleotide sequence ID" value="NZ_JTHE03000060.1"/>
</dbReference>